<dbReference type="RefSeq" id="WP_311661349.1">
    <property type="nucleotide sequence ID" value="NZ_JAVRHT010000001.1"/>
</dbReference>
<dbReference type="PROSITE" id="PS51257">
    <property type="entry name" value="PROKAR_LIPOPROTEIN"/>
    <property type="match status" value="1"/>
</dbReference>
<dbReference type="SUPFAM" id="SSF54534">
    <property type="entry name" value="FKBP-like"/>
    <property type="match status" value="1"/>
</dbReference>
<dbReference type="Proteomes" id="UP001267426">
    <property type="component" value="Unassembled WGS sequence"/>
</dbReference>
<keyword evidence="3 4" id="KW-0413">Isomerase</keyword>
<dbReference type="InterPro" id="IPR001179">
    <property type="entry name" value="PPIase_FKBP_dom"/>
</dbReference>
<evidence type="ECO:0000256" key="1">
    <source>
        <dbReference type="ARBA" id="ARBA00000971"/>
    </source>
</evidence>
<keyword evidence="2 3" id="KW-0697">Rotamase</keyword>
<protein>
    <recommendedName>
        <fullName evidence="4">Peptidyl-prolyl cis-trans isomerase</fullName>
        <ecNumber evidence="4">5.2.1.8</ecNumber>
    </recommendedName>
</protein>
<evidence type="ECO:0000259" key="6">
    <source>
        <dbReference type="PROSITE" id="PS50059"/>
    </source>
</evidence>
<comment type="catalytic activity">
    <reaction evidence="1 3 4">
        <text>[protein]-peptidylproline (omega=180) = [protein]-peptidylproline (omega=0)</text>
        <dbReference type="Rhea" id="RHEA:16237"/>
        <dbReference type="Rhea" id="RHEA-COMP:10747"/>
        <dbReference type="Rhea" id="RHEA-COMP:10748"/>
        <dbReference type="ChEBI" id="CHEBI:83833"/>
        <dbReference type="ChEBI" id="CHEBI:83834"/>
        <dbReference type="EC" id="5.2.1.8"/>
    </reaction>
</comment>
<dbReference type="PROSITE" id="PS50059">
    <property type="entry name" value="FKBP_PPIASE"/>
    <property type="match status" value="1"/>
</dbReference>
<dbReference type="Gene3D" id="3.10.50.40">
    <property type="match status" value="1"/>
</dbReference>
<feature type="signal peptide" evidence="5">
    <location>
        <begin position="1"/>
        <end position="25"/>
    </location>
</feature>
<feature type="chain" id="PRO_5045607435" description="Peptidyl-prolyl cis-trans isomerase" evidence="5">
    <location>
        <begin position="26"/>
        <end position="158"/>
    </location>
</feature>
<evidence type="ECO:0000256" key="4">
    <source>
        <dbReference type="RuleBase" id="RU003915"/>
    </source>
</evidence>
<evidence type="ECO:0000313" key="7">
    <source>
        <dbReference type="EMBL" id="MDT0630324.1"/>
    </source>
</evidence>
<dbReference type="Pfam" id="PF00254">
    <property type="entry name" value="FKBP_C"/>
    <property type="match status" value="1"/>
</dbReference>
<proteinExistence type="inferred from homology"/>
<evidence type="ECO:0000256" key="2">
    <source>
        <dbReference type="ARBA" id="ARBA00023110"/>
    </source>
</evidence>
<feature type="domain" description="PPIase FKBP-type" evidence="6">
    <location>
        <begin position="62"/>
        <end position="150"/>
    </location>
</feature>
<comment type="caution">
    <text evidence="7">The sequence shown here is derived from an EMBL/GenBank/DDBJ whole genome shotgun (WGS) entry which is preliminary data.</text>
</comment>
<sequence length="158" mass="16478">MRRLAFPSLASAGLLLVLALPVAPALTGCDSSDPVSCDAGGELDIVDTTPEGTRLGARITATDCVYLTYEGRLDATGEAFDRNERAPLSISGTVPGFQQAVVGRRVGESVRVTIPPTLGYGARRRDSGPLGVEIPSCSTLQFDVTIGDTAPPSVCENR</sequence>
<dbReference type="EMBL" id="JAVRHT010000001">
    <property type="protein sequence ID" value="MDT0630324.1"/>
    <property type="molecule type" value="Genomic_DNA"/>
</dbReference>
<accession>A0ABU3BM06</accession>
<evidence type="ECO:0000256" key="3">
    <source>
        <dbReference type="PROSITE-ProRule" id="PRU00277"/>
    </source>
</evidence>
<organism evidence="7 8">
    <name type="scientific">Rubrivirga litoralis</name>
    <dbReference type="NCBI Taxonomy" id="3075598"/>
    <lineage>
        <taxon>Bacteria</taxon>
        <taxon>Pseudomonadati</taxon>
        <taxon>Rhodothermota</taxon>
        <taxon>Rhodothermia</taxon>
        <taxon>Rhodothermales</taxon>
        <taxon>Rubricoccaceae</taxon>
        <taxon>Rubrivirga</taxon>
    </lineage>
</organism>
<keyword evidence="8" id="KW-1185">Reference proteome</keyword>
<evidence type="ECO:0000256" key="5">
    <source>
        <dbReference type="SAM" id="SignalP"/>
    </source>
</evidence>
<evidence type="ECO:0000313" key="8">
    <source>
        <dbReference type="Proteomes" id="UP001267426"/>
    </source>
</evidence>
<comment type="similarity">
    <text evidence="4">Belongs to the FKBP-type PPIase family.</text>
</comment>
<name>A0ABU3BM06_9BACT</name>
<keyword evidence="5" id="KW-0732">Signal</keyword>
<gene>
    <name evidence="7" type="ORF">RM540_01060</name>
</gene>
<dbReference type="EC" id="5.2.1.8" evidence="4"/>
<reference evidence="7 8" key="1">
    <citation type="submission" date="2023-09" db="EMBL/GenBank/DDBJ databases">
        <authorList>
            <person name="Rey-Velasco X."/>
        </authorList>
    </citation>
    <scope>NUCLEOTIDE SEQUENCE [LARGE SCALE GENOMIC DNA]</scope>
    <source>
        <strain evidence="7 8">F394</strain>
    </source>
</reference>
<dbReference type="GO" id="GO:0003755">
    <property type="term" value="F:peptidyl-prolyl cis-trans isomerase activity"/>
    <property type="evidence" value="ECO:0007669"/>
    <property type="project" value="UniProtKB-EC"/>
</dbReference>
<dbReference type="InterPro" id="IPR046357">
    <property type="entry name" value="PPIase_dom_sf"/>
</dbReference>